<evidence type="ECO:0000313" key="2">
    <source>
        <dbReference type="EMBL" id="GAV20992.1"/>
    </source>
</evidence>
<feature type="domain" description="Guanylate cyclase" evidence="1">
    <location>
        <begin position="87"/>
        <end position="206"/>
    </location>
</feature>
<sequence length="276" mass="30343">MATARKQVKKNSDVNVVAIPKKAPARTRRAAKEAAVDLVVSSGDLATPPRMVASRPASRVNAKPMNLDVMIETVARAIATTQDHYKCIMFTDLESSTEYKRSMGHTKGYMRNRLFCDICEQAVERYNGHVVKHLGDGIMAVFEHAIDAVLASLLIKRSISDGRKKLKKLVGGMNYRVGITCGYVKEIPGPAQDYIGHAMDKGARIQSSALRNQILIDEIVFGLIHTKIRDYSGDILIGAPKNMTLKGVGVSTLYEVSPKQMGLESSISTRLKTIFH</sequence>
<dbReference type="STRING" id="1921010.MMIC_P1971"/>
<dbReference type="Gene3D" id="3.30.70.1230">
    <property type="entry name" value="Nucleotide cyclase"/>
    <property type="match status" value="1"/>
</dbReference>
<dbReference type="AlphaFoldDB" id="A0A1L8CPZ1"/>
<dbReference type="InterPro" id="IPR029787">
    <property type="entry name" value="Nucleotide_cyclase"/>
</dbReference>
<dbReference type="CDD" id="cd07302">
    <property type="entry name" value="CHD"/>
    <property type="match status" value="1"/>
</dbReference>
<dbReference type="EMBL" id="BDFD01000018">
    <property type="protein sequence ID" value="GAV20992.1"/>
    <property type="molecule type" value="Genomic_DNA"/>
</dbReference>
<dbReference type="RefSeq" id="WP_072660295.1">
    <property type="nucleotide sequence ID" value="NZ_BDFD01000018.1"/>
</dbReference>
<name>A0A1L8CPZ1_9PROT</name>
<dbReference type="Pfam" id="PF00211">
    <property type="entry name" value="Guanylate_cyc"/>
    <property type="match status" value="1"/>
</dbReference>
<reference evidence="2 3" key="1">
    <citation type="journal article" date="2017" name="Arch. Microbiol.">
        <title>Mariprofundus micogutta sp. nov., a novel iron-oxidizing zetaproteobacterium isolated from a deep-sea hydrothermal field at the Bayonnaise knoll of the Izu-Ogasawara arc, and a description of Mariprofundales ord. nov. and Zetaproteobacteria classis nov.</title>
        <authorList>
            <person name="Makita H."/>
            <person name="Tanaka E."/>
            <person name="Mitsunobu S."/>
            <person name="Miyazaki M."/>
            <person name="Nunoura T."/>
            <person name="Uematsu K."/>
            <person name="Takaki Y."/>
            <person name="Nishi S."/>
            <person name="Shimamura S."/>
            <person name="Takai K."/>
        </authorList>
    </citation>
    <scope>NUCLEOTIDE SEQUENCE [LARGE SCALE GENOMIC DNA]</scope>
    <source>
        <strain evidence="2 3">ET2</strain>
    </source>
</reference>
<dbReference type="Proteomes" id="UP000231632">
    <property type="component" value="Unassembled WGS sequence"/>
</dbReference>
<keyword evidence="3" id="KW-1185">Reference proteome</keyword>
<dbReference type="PANTHER" id="PTHR43081:SF1">
    <property type="entry name" value="ADENYLATE CYCLASE, TERMINAL-DIFFERENTIATION SPECIFIC"/>
    <property type="match status" value="1"/>
</dbReference>
<comment type="caution">
    <text evidence="2">The sequence shown here is derived from an EMBL/GenBank/DDBJ whole genome shotgun (WGS) entry which is preliminary data.</text>
</comment>
<accession>A0A1L8CPZ1</accession>
<dbReference type="GO" id="GO:0009190">
    <property type="term" value="P:cyclic nucleotide biosynthetic process"/>
    <property type="evidence" value="ECO:0007669"/>
    <property type="project" value="InterPro"/>
</dbReference>
<protein>
    <submittedName>
        <fullName evidence="2">Adenylate and Guanylate cyclase catalytic domain protein</fullName>
    </submittedName>
</protein>
<dbReference type="PROSITE" id="PS50125">
    <property type="entry name" value="GUANYLATE_CYCLASE_2"/>
    <property type="match status" value="1"/>
</dbReference>
<evidence type="ECO:0000313" key="3">
    <source>
        <dbReference type="Proteomes" id="UP000231632"/>
    </source>
</evidence>
<dbReference type="InterPro" id="IPR050697">
    <property type="entry name" value="Adenylyl/Guanylyl_Cyclase_3/4"/>
</dbReference>
<gene>
    <name evidence="2" type="ORF">MMIC_P1971</name>
</gene>
<organism evidence="2 3">
    <name type="scientific">Mariprofundus micogutta</name>
    <dbReference type="NCBI Taxonomy" id="1921010"/>
    <lineage>
        <taxon>Bacteria</taxon>
        <taxon>Pseudomonadati</taxon>
        <taxon>Pseudomonadota</taxon>
        <taxon>Candidatius Mariprofundia</taxon>
        <taxon>Mariprofundales</taxon>
        <taxon>Mariprofundaceae</taxon>
        <taxon>Mariprofundus</taxon>
    </lineage>
</organism>
<evidence type="ECO:0000259" key="1">
    <source>
        <dbReference type="PROSITE" id="PS50125"/>
    </source>
</evidence>
<dbReference type="SUPFAM" id="SSF55073">
    <property type="entry name" value="Nucleotide cyclase"/>
    <property type="match status" value="1"/>
</dbReference>
<proteinExistence type="predicted"/>
<dbReference type="InterPro" id="IPR001054">
    <property type="entry name" value="A/G_cyclase"/>
</dbReference>
<dbReference type="OrthoDB" id="27092at2"/>
<dbReference type="GO" id="GO:0035556">
    <property type="term" value="P:intracellular signal transduction"/>
    <property type="evidence" value="ECO:0007669"/>
    <property type="project" value="InterPro"/>
</dbReference>
<dbReference type="GO" id="GO:0004016">
    <property type="term" value="F:adenylate cyclase activity"/>
    <property type="evidence" value="ECO:0007669"/>
    <property type="project" value="UniProtKB-ARBA"/>
</dbReference>
<dbReference type="PANTHER" id="PTHR43081">
    <property type="entry name" value="ADENYLATE CYCLASE, TERMINAL-DIFFERENTIATION SPECIFIC-RELATED"/>
    <property type="match status" value="1"/>
</dbReference>